<keyword evidence="4 6" id="KW-0808">Transferase</keyword>
<evidence type="ECO:0000313" key="6">
    <source>
        <dbReference type="EMBL" id="HGM58061.1"/>
    </source>
</evidence>
<dbReference type="NCBIfam" id="TIGR00421">
    <property type="entry name" value="ubiX_pad"/>
    <property type="match status" value="1"/>
</dbReference>
<dbReference type="AlphaFoldDB" id="A0A7C4D6F8"/>
<sequence length="194" mass="21474">MNRKLVVGLTGASGLIYGFKLVEQCDLLKKYYSEIHVIYTNGANRVSLIENNESIENILGRLKCIDSLSNEDNWSSPLASSSNLLSTDGVLIPASLNTIAKLANGIQDNLVLRVFSSLIRLKNKIVIVVRETPLSTIDLYNLYKLSRQGAIILPASPGFYVKPSNVNELIYFIVGKVLDVLGVEHSLYSRWKSS</sequence>
<keyword evidence="1" id="KW-0637">Prenyltransferase</keyword>
<feature type="domain" description="Flavoprotein" evidence="5">
    <location>
        <begin position="4"/>
        <end position="181"/>
    </location>
</feature>
<evidence type="ECO:0000256" key="3">
    <source>
        <dbReference type="ARBA" id="ARBA00022643"/>
    </source>
</evidence>
<name>A0A7C4D6F8_STAMA</name>
<dbReference type="InterPro" id="IPR004507">
    <property type="entry name" value="UbiX-like"/>
</dbReference>
<comment type="caution">
    <text evidence="6">The sequence shown here is derived from an EMBL/GenBank/DDBJ whole genome shotgun (WGS) entry which is preliminary data.</text>
</comment>
<dbReference type="Pfam" id="PF02441">
    <property type="entry name" value="Flavoprotein"/>
    <property type="match status" value="1"/>
</dbReference>
<protein>
    <submittedName>
        <fullName evidence="6">UbiX family flavin prenyltransferase</fullName>
    </submittedName>
</protein>
<organism evidence="6">
    <name type="scientific">Staphylothermus marinus</name>
    <dbReference type="NCBI Taxonomy" id="2280"/>
    <lineage>
        <taxon>Archaea</taxon>
        <taxon>Thermoproteota</taxon>
        <taxon>Thermoprotei</taxon>
        <taxon>Desulfurococcales</taxon>
        <taxon>Desulfurococcaceae</taxon>
        <taxon>Staphylothermus</taxon>
    </lineage>
</organism>
<evidence type="ECO:0000256" key="2">
    <source>
        <dbReference type="ARBA" id="ARBA00022630"/>
    </source>
</evidence>
<dbReference type="GO" id="GO:0004659">
    <property type="term" value="F:prenyltransferase activity"/>
    <property type="evidence" value="ECO:0007669"/>
    <property type="project" value="UniProtKB-KW"/>
</dbReference>
<dbReference type="Gene3D" id="3.40.50.1950">
    <property type="entry name" value="Flavin prenyltransferase-like"/>
    <property type="match status" value="1"/>
</dbReference>
<gene>
    <name evidence="7" type="ORF">ENT92_00305</name>
    <name evidence="6" type="ORF">ENU14_00500</name>
</gene>
<evidence type="ECO:0000256" key="1">
    <source>
        <dbReference type="ARBA" id="ARBA00022602"/>
    </source>
</evidence>
<evidence type="ECO:0000259" key="5">
    <source>
        <dbReference type="Pfam" id="PF02441"/>
    </source>
</evidence>
<accession>A0A7C4D6F8</accession>
<keyword evidence="3" id="KW-0288">FMN</keyword>
<dbReference type="SUPFAM" id="SSF52507">
    <property type="entry name" value="Homo-oligomeric flavin-containing Cys decarboxylases, HFCD"/>
    <property type="match status" value="1"/>
</dbReference>
<dbReference type="InterPro" id="IPR036551">
    <property type="entry name" value="Flavin_trans-like"/>
</dbReference>
<reference evidence="6" key="1">
    <citation type="journal article" date="2020" name="mSystems">
        <title>Genome- and Community-Level Interaction Insights into Carbon Utilization and Element Cycling Functions of Hydrothermarchaeota in Hydrothermal Sediment.</title>
        <authorList>
            <person name="Zhou Z."/>
            <person name="Liu Y."/>
            <person name="Xu W."/>
            <person name="Pan J."/>
            <person name="Luo Z.H."/>
            <person name="Li M."/>
        </authorList>
    </citation>
    <scope>NUCLEOTIDE SEQUENCE [LARGE SCALE GENOMIC DNA]</scope>
    <source>
        <strain evidence="7">SpSt-622</strain>
        <strain evidence="6">SpSt-642</strain>
    </source>
</reference>
<evidence type="ECO:0000313" key="7">
    <source>
        <dbReference type="EMBL" id="HGU64649.1"/>
    </source>
</evidence>
<dbReference type="InterPro" id="IPR003382">
    <property type="entry name" value="Flavoprotein"/>
</dbReference>
<keyword evidence="2" id="KW-0285">Flavoprotein</keyword>
<evidence type="ECO:0000256" key="4">
    <source>
        <dbReference type="ARBA" id="ARBA00022679"/>
    </source>
</evidence>
<dbReference type="EMBL" id="DTAN01000013">
    <property type="protein sequence ID" value="HGU64649.1"/>
    <property type="molecule type" value="Genomic_DNA"/>
</dbReference>
<dbReference type="EMBL" id="DTBJ01000007">
    <property type="protein sequence ID" value="HGM58061.1"/>
    <property type="molecule type" value="Genomic_DNA"/>
</dbReference>
<proteinExistence type="predicted"/>